<dbReference type="PANTHER" id="PTHR43285">
    <property type="entry name" value="ANTHRANILATE PHOSPHORIBOSYLTRANSFERASE"/>
    <property type="match status" value="1"/>
</dbReference>
<dbReference type="OrthoDB" id="9806430at2"/>
<evidence type="ECO:0000256" key="8">
    <source>
        <dbReference type="ARBA" id="ARBA00061188"/>
    </source>
</evidence>
<comment type="subunit">
    <text evidence="9">Homodimer.</text>
</comment>
<dbReference type="InterPro" id="IPR035902">
    <property type="entry name" value="Nuc_phospho_transferase"/>
</dbReference>
<dbReference type="Pfam" id="PF00591">
    <property type="entry name" value="Glycos_transf_3"/>
    <property type="match status" value="1"/>
</dbReference>
<name>A0A380N138_9GAMM</name>
<proteinExistence type="inferred from homology"/>
<reference evidence="12 13" key="1">
    <citation type="submission" date="2018-06" db="EMBL/GenBank/DDBJ databases">
        <authorList>
            <consortium name="Pathogen Informatics"/>
            <person name="Doyle S."/>
        </authorList>
    </citation>
    <scope>NUCLEOTIDE SEQUENCE [LARGE SCALE GENOMIC DNA]</scope>
    <source>
        <strain evidence="12 13">NCTC10717</strain>
    </source>
</reference>
<dbReference type="Gene3D" id="3.40.1030.10">
    <property type="entry name" value="Nucleoside phosphorylase/phosphoribosyltransferase catalytic domain"/>
    <property type="match status" value="1"/>
</dbReference>
<dbReference type="InterPro" id="IPR000312">
    <property type="entry name" value="Glycosyl_Trfase_fam3"/>
</dbReference>
<dbReference type="UniPathway" id="UPA00035">
    <property type="reaction ID" value="UER00041"/>
</dbReference>
<comment type="caution">
    <text evidence="9">Lacks conserved residue(s) required for the propagation of feature annotation.</text>
</comment>
<evidence type="ECO:0000313" key="13">
    <source>
        <dbReference type="Proteomes" id="UP000254575"/>
    </source>
</evidence>
<evidence type="ECO:0000313" key="12">
    <source>
        <dbReference type="EMBL" id="SUO98272.1"/>
    </source>
</evidence>
<dbReference type="Pfam" id="PF02885">
    <property type="entry name" value="Glycos_trans_3N"/>
    <property type="match status" value="1"/>
</dbReference>
<comment type="similarity">
    <text evidence="9">Belongs to the anthranilate phosphoribosyltransferase family.</text>
</comment>
<evidence type="ECO:0000256" key="6">
    <source>
        <dbReference type="ARBA" id="ARBA00023141"/>
    </source>
</evidence>
<dbReference type="GO" id="GO:0000162">
    <property type="term" value="P:L-tryptophan biosynthetic process"/>
    <property type="evidence" value="ECO:0007669"/>
    <property type="project" value="UniProtKB-UniRule"/>
</dbReference>
<sequence length="342" mass="36239">MKSAIAQLVKGQDLSGEMMQDCMRRMMSGQANEAEIAAFLTALTIKGETVEEVSAAAQVMRELALAVALPDKEAVIVDPVGTGGDGASLFNVSTAASIIASAAGVKIAKHGNIAASSASGSADVLRQAGVELTLSAQAVAEMIEECGFGFMFAQAFHSAMRHVAPVRRALGIRTVFNVLGPLSNPAGVKYHLFGVFSRAWLMPMAEVAKNLGAKKVLVVHSDNGLDEFSITHPNTYVEMQADGSLLEMRLDPLELEMRYNDHRALQVQDSAQSLALIEAIFDGGGPAIGLDMLALNAAAIFKVAGLCENWQDGIVLAKDTIRTGKAKAQLARIARFSQGIRR</sequence>
<keyword evidence="13" id="KW-1185">Reference proteome</keyword>
<comment type="catalytic activity">
    <reaction evidence="7 9">
        <text>N-(5-phospho-beta-D-ribosyl)anthranilate + diphosphate = 5-phospho-alpha-D-ribose 1-diphosphate + anthranilate</text>
        <dbReference type="Rhea" id="RHEA:11768"/>
        <dbReference type="ChEBI" id="CHEBI:16567"/>
        <dbReference type="ChEBI" id="CHEBI:18277"/>
        <dbReference type="ChEBI" id="CHEBI:33019"/>
        <dbReference type="ChEBI" id="CHEBI:58017"/>
        <dbReference type="EC" id="2.4.2.18"/>
    </reaction>
</comment>
<dbReference type="GO" id="GO:0005829">
    <property type="term" value="C:cytosol"/>
    <property type="evidence" value="ECO:0007669"/>
    <property type="project" value="TreeGrafter"/>
</dbReference>
<keyword evidence="6 9" id="KW-0057">Aromatic amino acid biosynthesis</keyword>
<feature type="binding site" evidence="9">
    <location>
        <position position="81"/>
    </location>
    <ligand>
        <name>anthranilate</name>
        <dbReference type="ChEBI" id="CHEBI:16567"/>
        <label>1</label>
    </ligand>
</feature>
<dbReference type="RefSeq" id="WP_115219119.1">
    <property type="nucleotide sequence ID" value="NZ_UHIA01000004.1"/>
</dbReference>
<feature type="domain" description="Glycosyl transferase family 3" evidence="10">
    <location>
        <begin position="75"/>
        <end position="326"/>
    </location>
</feature>
<dbReference type="InterPro" id="IPR036320">
    <property type="entry name" value="Glycosyl_Trfase_fam3_N_dom_sf"/>
</dbReference>
<dbReference type="NCBIfam" id="TIGR01245">
    <property type="entry name" value="trpD"/>
    <property type="match status" value="1"/>
</dbReference>
<comment type="cofactor">
    <cofactor evidence="9">
        <name>Mg(2+)</name>
        <dbReference type="ChEBI" id="CHEBI:18420"/>
    </cofactor>
    <text evidence="9">Binds 2 magnesium ions per monomer.</text>
</comment>
<evidence type="ECO:0000259" key="11">
    <source>
        <dbReference type="Pfam" id="PF02885"/>
    </source>
</evidence>
<evidence type="ECO:0000256" key="7">
    <source>
        <dbReference type="ARBA" id="ARBA00052328"/>
    </source>
</evidence>
<accession>A0A380N138</accession>
<keyword evidence="3 9" id="KW-0328">Glycosyltransferase</keyword>
<comment type="function">
    <text evidence="9">Catalyzes the transfer of the phosphoribosyl group of 5-phosphorylribose-1-pyrophosphate (PRPP) to anthranilate to yield N-(5'-phosphoribosyl)-anthranilate (PRA).</text>
</comment>
<comment type="similarity">
    <text evidence="8">In the C-terminal section; belongs to the anthranilate phosphoribosyltransferase family.</text>
</comment>
<evidence type="ECO:0000256" key="9">
    <source>
        <dbReference type="HAMAP-Rule" id="MF_00211"/>
    </source>
</evidence>
<dbReference type="Proteomes" id="UP000254575">
    <property type="component" value="Unassembled WGS sequence"/>
</dbReference>
<dbReference type="AlphaFoldDB" id="A0A380N138"/>
<keyword evidence="4 9" id="KW-0808">Transferase</keyword>
<organism evidence="12 13">
    <name type="scientific">Suttonella indologenes</name>
    <dbReference type="NCBI Taxonomy" id="13276"/>
    <lineage>
        <taxon>Bacteria</taxon>
        <taxon>Pseudomonadati</taxon>
        <taxon>Pseudomonadota</taxon>
        <taxon>Gammaproteobacteria</taxon>
        <taxon>Cardiobacteriales</taxon>
        <taxon>Cardiobacteriaceae</taxon>
        <taxon>Suttonella</taxon>
    </lineage>
</organism>
<dbReference type="GO" id="GO:0004048">
    <property type="term" value="F:anthranilate phosphoribosyltransferase activity"/>
    <property type="evidence" value="ECO:0007669"/>
    <property type="project" value="UniProtKB-UniRule"/>
</dbReference>
<keyword evidence="5 9" id="KW-0822">Tryptophan biosynthesis</keyword>
<feature type="binding site" evidence="9">
    <location>
        <position position="227"/>
    </location>
    <ligand>
        <name>Mg(2+)</name>
        <dbReference type="ChEBI" id="CHEBI:18420"/>
        <label>2</label>
    </ligand>
</feature>
<evidence type="ECO:0000259" key="10">
    <source>
        <dbReference type="Pfam" id="PF00591"/>
    </source>
</evidence>
<comment type="pathway">
    <text evidence="1 9">Amino-acid biosynthesis; L-tryptophan biosynthesis; L-tryptophan from chorismate: step 2/5.</text>
</comment>
<feature type="binding site" evidence="9">
    <location>
        <position position="112"/>
    </location>
    <ligand>
        <name>anthranilate</name>
        <dbReference type="ChEBI" id="CHEBI:16567"/>
        <label>1</label>
    </ligand>
</feature>
<protein>
    <recommendedName>
        <fullName evidence="9">Anthranilate phosphoribosyltransferase</fullName>
        <ecNumber evidence="9">2.4.2.18</ecNumber>
    </recommendedName>
</protein>
<dbReference type="Gene3D" id="1.20.970.10">
    <property type="entry name" value="Transferase, Pyrimidine Nucleoside Phosphorylase, Chain C"/>
    <property type="match status" value="1"/>
</dbReference>
<dbReference type="GO" id="GO:0000287">
    <property type="term" value="F:magnesium ion binding"/>
    <property type="evidence" value="ECO:0007669"/>
    <property type="project" value="UniProtKB-UniRule"/>
</dbReference>
<evidence type="ECO:0000256" key="2">
    <source>
        <dbReference type="ARBA" id="ARBA00022605"/>
    </source>
</evidence>
<dbReference type="SUPFAM" id="SSF47648">
    <property type="entry name" value="Nucleoside phosphorylase/phosphoribosyltransferase N-terminal domain"/>
    <property type="match status" value="1"/>
</dbReference>
<keyword evidence="2 9" id="KW-0028">Amino-acid biosynthesis</keyword>
<feature type="binding site" evidence="9">
    <location>
        <position position="81"/>
    </location>
    <ligand>
        <name>5-phospho-alpha-D-ribose 1-diphosphate</name>
        <dbReference type="ChEBI" id="CHEBI:58017"/>
    </ligand>
</feature>
<dbReference type="SUPFAM" id="SSF52418">
    <property type="entry name" value="Nucleoside phosphorylase/phosphoribosyltransferase catalytic domain"/>
    <property type="match status" value="1"/>
</dbReference>
<evidence type="ECO:0000256" key="1">
    <source>
        <dbReference type="ARBA" id="ARBA00004907"/>
    </source>
</evidence>
<keyword evidence="9" id="KW-0479">Metal-binding</keyword>
<feature type="binding site" evidence="9">
    <location>
        <position position="226"/>
    </location>
    <ligand>
        <name>Mg(2+)</name>
        <dbReference type="ChEBI" id="CHEBI:18420"/>
        <label>2</label>
    </ligand>
</feature>
<feature type="binding site" evidence="9">
    <location>
        <position position="93"/>
    </location>
    <ligand>
        <name>Mg(2+)</name>
        <dbReference type="ChEBI" id="CHEBI:18420"/>
        <label>1</label>
    </ligand>
</feature>
<evidence type="ECO:0000256" key="3">
    <source>
        <dbReference type="ARBA" id="ARBA00022676"/>
    </source>
</evidence>
<keyword evidence="9" id="KW-0460">Magnesium</keyword>
<feature type="binding site" evidence="9">
    <location>
        <position position="167"/>
    </location>
    <ligand>
        <name>anthranilate</name>
        <dbReference type="ChEBI" id="CHEBI:16567"/>
        <label>2</label>
    </ligand>
</feature>
<feature type="binding site" evidence="9">
    <location>
        <position position="121"/>
    </location>
    <ligand>
        <name>5-phospho-alpha-D-ribose 1-diphosphate</name>
        <dbReference type="ChEBI" id="CHEBI:58017"/>
    </ligand>
</feature>
<evidence type="ECO:0000256" key="4">
    <source>
        <dbReference type="ARBA" id="ARBA00022679"/>
    </source>
</evidence>
<feature type="domain" description="Glycosyl transferase family 3 N-terminal" evidence="11">
    <location>
        <begin position="2"/>
        <end position="64"/>
    </location>
</feature>
<dbReference type="InterPro" id="IPR017459">
    <property type="entry name" value="Glycosyl_Trfase_fam3_N_dom"/>
</dbReference>
<dbReference type="EMBL" id="UHIA01000004">
    <property type="protein sequence ID" value="SUO98272.1"/>
    <property type="molecule type" value="Genomic_DNA"/>
</dbReference>
<dbReference type="InterPro" id="IPR005940">
    <property type="entry name" value="Anthranilate_Pribosyl_Tfrase"/>
</dbReference>
<feature type="binding site" evidence="9">
    <location>
        <position position="227"/>
    </location>
    <ligand>
        <name>Mg(2+)</name>
        <dbReference type="ChEBI" id="CHEBI:18420"/>
        <label>1</label>
    </ligand>
</feature>
<feature type="binding site" evidence="9">
    <location>
        <begin position="91"/>
        <end position="94"/>
    </location>
    <ligand>
        <name>5-phospho-alpha-D-ribose 1-diphosphate</name>
        <dbReference type="ChEBI" id="CHEBI:58017"/>
    </ligand>
</feature>
<feature type="binding site" evidence="9">
    <location>
        <begin position="109"/>
        <end position="117"/>
    </location>
    <ligand>
        <name>5-phospho-alpha-D-ribose 1-diphosphate</name>
        <dbReference type="ChEBI" id="CHEBI:58017"/>
    </ligand>
</feature>
<gene>
    <name evidence="9 12" type="primary">trpD</name>
    <name evidence="12" type="ORF">NCTC10717_02014</name>
</gene>
<dbReference type="EC" id="2.4.2.18" evidence="9"/>
<dbReference type="PANTHER" id="PTHR43285:SF2">
    <property type="entry name" value="ANTHRANILATE PHOSPHORIBOSYLTRANSFERASE"/>
    <property type="match status" value="1"/>
</dbReference>
<dbReference type="FunFam" id="3.40.1030.10:FF:000002">
    <property type="entry name" value="Anthranilate phosphoribosyltransferase"/>
    <property type="match status" value="1"/>
</dbReference>
<feature type="binding site" evidence="9">
    <location>
        <begin position="84"/>
        <end position="85"/>
    </location>
    <ligand>
        <name>5-phospho-alpha-D-ribose 1-diphosphate</name>
        <dbReference type="ChEBI" id="CHEBI:58017"/>
    </ligand>
</feature>
<evidence type="ECO:0000256" key="5">
    <source>
        <dbReference type="ARBA" id="ARBA00022822"/>
    </source>
</evidence>
<dbReference type="HAMAP" id="MF_00211">
    <property type="entry name" value="TrpD"/>
    <property type="match status" value="1"/>
</dbReference>